<keyword evidence="2" id="KW-1185">Reference proteome</keyword>
<comment type="caution">
    <text evidence="1">The sequence shown here is derived from an EMBL/GenBank/DDBJ whole genome shotgun (WGS) entry which is preliminary data.</text>
</comment>
<reference evidence="1" key="1">
    <citation type="submission" date="2020-05" db="EMBL/GenBank/DDBJ databases">
        <title>Large-scale comparative analyses of tick genomes elucidate their genetic diversity and vector capacities.</title>
        <authorList>
            <person name="Jia N."/>
            <person name="Wang J."/>
            <person name="Shi W."/>
            <person name="Du L."/>
            <person name="Sun Y."/>
            <person name="Zhan W."/>
            <person name="Jiang J."/>
            <person name="Wang Q."/>
            <person name="Zhang B."/>
            <person name="Ji P."/>
            <person name="Sakyi L.B."/>
            <person name="Cui X."/>
            <person name="Yuan T."/>
            <person name="Jiang B."/>
            <person name="Yang W."/>
            <person name="Lam T.T.-Y."/>
            <person name="Chang Q."/>
            <person name="Ding S."/>
            <person name="Wang X."/>
            <person name="Zhu J."/>
            <person name="Ruan X."/>
            <person name="Zhao L."/>
            <person name="Wei J."/>
            <person name="Que T."/>
            <person name="Du C."/>
            <person name="Cheng J."/>
            <person name="Dai P."/>
            <person name="Han X."/>
            <person name="Huang E."/>
            <person name="Gao Y."/>
            <person name="Liu J."/>
            <person name="Shao H."/>
            <person name="Ye R."/>
            <person name="Li L."/>
            <person name="Wei W."/>
            <person name="Wang X."/>
            <person name="Wang C."/>
            <person name="Yang T."/>
            <person name="Huo Q."/>
            <person name="Li W."/>
            <person name="Guo W."/>
            <person name="Chen H."/>
            <person name="Zhou L."/>
            <person name="Ni X."/>
            <person name="Tian J."/>
            <person name="Zhou Y."/>
            <person name="Sheng Y."/>
            <person name="Liu T."/>
            <person name="Pan Y."/>
            <person name="Xia L."/>
            <person name="Li J."/>
            <person name="Zhao F."/>
            <person name="Cao W."/>
        </authorList>
    </citation>
    <scope>NUCLEOTIDE SEQUENCE</scope>
    <source>
        <strain evidence="1">Dsil-2018</strain>
    </source>
</reference>
<sequence length="1044" mass="114852">MAEKCESQPRRKSTGRRESSALRAERVSAKTKSRAGSAARESRGRPEAEVCSEPGGRHGSGSTAQERVDSHTPFSGETKVAALPALEFFPVPSSDAPSEMLLPNAGSAHVISAALTPLQQTPSIPGKSAHPRGARKDSKERHSKHRLYRRKSSSTRNADTTTSSASQRAPSGNDRDHSITAHRDDPSGLIFPQSDSKERLSASSTHASAPKRKRASKPNRSKGAGPEGKDVSHHSSSDPAAQTMPHGRYGRLAEEPTNEPVTKIGSTMDHTAQMSFLGRGAAGSKVTEELPASRYAEQQATEGTVLLPTYTTDVIMKGGLAGANDATLPNSANTRDDARTVDTNKPRKAGAHATHPIVRRRFTATGVLCGVFFVVSVAAASIALVLLTHCDPTEQVACIEPPCVAARMDLYALLNASADPCVDFYNHVCGHWVDRETGGSFHGDSVKASQVKLQDAIASDRLQNYEREGAKVLSQVYTTCERYVEVETMLADALDAAEAFLRLSTLRRADSKTQVAGFLMRTCLETGLYSMVSMMIVRDGAEEPLYVTPGSSLNKRFFRNSDSKGAMMSHSNSWRLLHQVIEAFPDVKNATDVTQVLYWLDADLDKALGTRGRSVVERAPFDVAFQGLVDGVAFPEWLKAANIILPAWRALGRRGTVLMRNAHMVKHVLSVLFSKGARTAALYLSAYLASYVATMENDKRRVRSGEMSVAWLCLNRASECLTRTWPQLVGTLVHARGSVQLLEDMFTTIKKASMSRKVFTWLGERSRGLASQEIASTPAVIQEPINPKTNYSGLNIGGGANNDSLFTEGDARERSFVSKYLLARQHDQRVRMVSPPTVRELQSIRQGYTGDVAYSRREGVVVVPGLYQMEPYMYDSGVPSYFNYGTVGALLAIQVAIIMHPDYAGFRHGESWWARDTHDRYSRRIRCLVDLHYRLGFRDHVAESPQEQQATMYAIVQGLRLAFDSMAADFQDHAPNYGIFSAHWPEATRIFFMRYCLLWCSASQRPNPLTPREMCLLPVHNMPEFTDAFGCSDSARYVKGRCRM</sequence>
<dbReference type="EMBL" id="CM023478">
    <property type="protein sequence ID" value="KAH7933442.1"/>
    <property type="molecule type" value="Genomic_DNA"/>
</dbReference>
<accession>A0ACB8C3K5</accession>
<proteinExistence type="predicted"/>
<evidence type="ECO:0000313" key="2">
    <source>
        <dbReference type="Proteomes" id="UP000821865"/>
    </source>
</evidence>
<evidence type="ECO:0000313" key="1">
    <source>
        <dbReference type="EMBL" id="KAH7933442.1"/>
    </source>
</evidence>
<dbReference type="Proteomes" id="UP000821865">
    <property type="component" value="Chromosome 9"/>
</dbReference>
<organism evidence="1 2">
    <name type="scientific">Dermacentor silvarum</name>
    <name type="common">Tick</name>
    <dbReference type="NCBI Taxonomy" id="543639"/>
    <lineage>
        <taxon>Eukaryota</taxon>
        <taxon>Metazoa</taxon>
        <taxon>Ecdysozoa</taxon>
        <taxon>Arthropoda</taxon>
        <taxon>Chelicerata</taxon>
        <taxon>Arachnida</taxon>
        <taxon>Acari</taxon>
        <taxon>Parasitiformes</taxon>
        <taxon>Ixodida</taxon>
        <taxon>Ixodoidea</taxon>
        <taxon>Ixodidae</taxon>
        <taxon>Rhipicephalinae</taxon>
        <taxon>Dermacentor</taxon>
    </lineage>
</organism>
<protein>
    <submittedName>
        <fullName evidence="1">Uncharacterized protein</fullName>
    </submittedName>
</protein>
<gene>
    <name evidence="1" type="ORF">HPB49_012538</name>
</gene>
<name>A0ACB8C3K5_DERSI</name>